<reference evidence="1 2" key="1">
    <citation type="journal article" date="2024" name="bioRxiv">
        <title>A reference genome for Trichogramma kaykai: A tiny desert-dwelling parasitoid wasp with competing sex-ratio distorters.</title>
        <authorList>
            <person name="Culotta J."/>
            <person name="Lindsey A.R."/>
        </authorList>
    </citation>
    <scope>NUCLEOTIDE SEQUENCE [LARGE SCALE GENOMIC DNA]</scope>
    <source>
        <strain evidence="1 2">KSX58</strain>
    </source>
</reference>
<name>A0ABD2W7T9_9HYME</name>
<evidence type="ECO:0000313" key="2">
    <source>
        <dbReference type="Proteomes" id="UP001627154"/>
    </source>
</evidence>
<accession>A0ABD2W7T9</accession>
<comment type="caution">
    <text evidence="1">The sequence shown here is derived from an EMBL/GenBank/DDBJ whole genome shotgun (WGS) entry which is preliminary data.</text>
</comment>
<organism evidence="1 2">
    <name type="scientific">Trichogramma kaykai</name>
    <dbReference type="NCBI Taxonomy" id="54128"/>
    <lineage>
        <taxon>Eukaryota</taxon>
        <taxon>Metazoa</taxon>
        <taxon>Ecdysozoa</taxon>
        <taxon>Arthropoda</taxon>
        <taxon>Hexapoda</taxon>
        <taxon>Insecta</taxon>
        <taxon>Pterygota</taxon>
        <taxon>Neoptera</taxon>
        <taxon>Endopterygota</taxon>
        <taxon>Hymenoptera</taxon>
        <taxon>Apocrita</taxon>
        <taxon>Proctotrupomorpha</taxon>
        <taxon>Chalcidoidea</taxon>
        <taxon>Trichogrammatidae</taxon>
        <taxon>Trichogramma</taxon>
    </lineage>
</organism>
<proteinExistence type="predicted"/>
<keyword evidence="2" id="KW-1185">Reference proteome</keyword>
<evidence type="ECO:0000313" key="1">
    <source>
        <dbReference type="EMBL" id="KAL3389150.1"/>
    </source>
</evidence>
<dbReference type="EMBL" id="JBJJXI010000123">
    <property type="protein sequence ID" value="KAL3389150.1"/>
    <property type="molecule type" value="Genomic_DNA"/>
</dbReference>
<dbReference type="Proteomes" id="UP001627154">
    <property type="component" value="Unassembled WGS sequence"/>
</dbReference>
<protein>
    <submittedName>
        <fullName evidence="1">Uncharacterized protein</fullName>
    </submittedName>
</protein>
<sequence>MASHTPTATVWSLLNLKVLHYTTTKMALANILALNKLSNNGYPEVVKAINLEENVNHKISNVKIVDTKYGQKIVEELINGLYQNTWTFSYNKMKTYKYDINISNVGYFLFNLFIDEKGDLEVNIASLKTIKGPKMYYVIILSHELNGLVSRVFKGIVSSVEIMQTQHSNRNLIKSKYLLNLPHEEKNLFKCTLNLYRPAIE</sequence>
<gene>
    <name evidence="1" type="ORF">TKK_015418</name>
</gene>
<dbReference type="AlphaFoldDB" id="A0ABD2W7T9"/>